<reference evidence="3" key="1">
    <citation type="journal article" date="2014" name="Front. Microbiol.">
        <title>High frequency of phylogenetically diverse reductive dehalogenase-homologous genes in deep subseafloor sedimentary metagenomes.</title>
        <authorList>
            <person name="Kawai M."/>
            <person name="Futagami T."/>
            <person name="Toyoda A."/>
            <person name="Takaki Y."/>
            <person name="Nishi S."/>
            <person name="Hori S."/>
            <person name="Arai W."/>
            <person name="Tsubouchi T."/>
            <person name="Morono Y."/>
            <person name="Uchiyama I."/>
            <person name="Ito T."/>
            <person name="Fujiyama A."/>
            <person name="Inagaki F."/>
            <person name="Takami H."/>
        </authorList>
    </citation>
    <scope>NUCLEOTIDE SEQUENCE</scope>
    <source>
        <strain evidence="3">Expedition CK06-06</strain>
    </source>
</reference>
<proteinExistence type="predicted"/>
<evidence type="ECO:0000256" key="1">
    <source>
        <dbReference type="ARBA" id="ARBA00023002"/>
    </source>
</evidence>
<dbReference type="PANTHER" id="PTHR10996">
    <property type="entry name" value="2-HYDROXYACID DEHYDROGENASE-RELATED"/>
    <property type="match status" value="1"/>
</dbReference>
<organism evidence="3">
    <name type="scientific">marine sediment metagenome</name>
    <dbReference type="NCBI Taxonomy" id="412755"/>
    <lineage>
        <taxon>unclassified sequences</taxon>
        <taxon>metagenomes</taxon>
        <taxon>ecological metagenomes</taxon>
    </lineage>
</organism>
<dbReference type="EMBL" id="BARW01011552">
    <property type="protein sequence ID" value="GAI74192.1"/>
    <property type="molecule type" value="Genomic_DNA"/>
</dbReference>
<dbReference type="PANTHER" id="PTHR10996:SF282">
    <property type="entry name" value="D-3-PHOSPHOGLYCERATE DEHYDROGENASE 1-RELATED"/>
    <property type="match status" value="1"/>
</dbReference>
<dbReference type="InterPro" id="IPR006140">
    <property type="entry name" value="D-isomer_DH_NAD-bd"/>
</dbReference>
<name>X1R066_9ZZZZ</name>
<dbReference type="Gene3D" id="3.40.50.720">
    <property type="entry name" value="NAD(P)-binding Rossmann-like Domain"/>
    <property type="match status" value="1"/>
</dbReference>
<accession>X1R066</accession>
<feature type="domain" description="D-isomer specific 2-hydroxyacid dehydrogenase NAD-binding" evidence="2">
    <location>
        <begin position="3"/>
        <end position="57"/>
    </location>
</feature>
<dbReference type="Pfam" id="PF02826">
    <property type="entry name" value="2-Hacid_dh_C"/>
    <property type="match status" value="1"/>
</dbReference>
<evidence type="ECO:0000313" key="3">
    <source>
        <dbReference type="EMBL" id="GAI74192.1"/>
    </source>
</evidence>
<dbReference type="InterPro" id="IPR050223">
    <property type="entry name" value="D-isomer_2-hydroxyacid_DH"/>
</dbReference>
<dbReference type="GO" id="GO:0051287">
    <property type="term" value="F:NAD binding"/>
    <property type="evidence" value="ECO:0007669"/>
    <property type="project" value="InterPro"/>
</dbReference>
<dbReference type="InterPro" id="IPR036291">
    <property type="entry name" value="NAD(P)-bd_dom_sf"/>
</dbReference>
<sequence length="61" mass="6713">PCKLIGLEELKLMKRTAYLINIGRGRTVDLDALTHALKNGEIAGAGLDVFPPGYEPPPRRR</sequence>
<comment type="caution">
    <text evidence="3">The sequence shown here is derived from an EMBL/GenBank/DDBJ whole genome shotgun (WGS) entry which is preliminary data.</text>
</comment>
<gene>
    <name evidence="3" type="ORF">S12H4_22222</name>
</gene>
<dbReference type="GO" id="GO:0016491">
    <property type="term" value="F:oxidoreductase activity"/>
    <property type="evidence" value="ECO:0007669"/>
    <property type="project" value="UniProtKB-KW"/>
</dbReference>
<protein>
    <recommendedName>
        <fullName evidence="2">D-isomer specific 2-hydroxyacid dehydrogenase NAD-binding domain-containing protein</fullName>
    </recommendedName>
</protein>
<dbReference type="SUPFAM" id="SSF51735">
    <property type="entry name" value="NAD(P)-binding Rossmann-fold domains"/>
    <property type="match status" value="1"/>
</dbReference>
<dbReference type="AlphaFoldDB" id="X1R066"/>
<keyword evidence="1" id="KW-0560">Oxidoreductase</keyword>
<evidence type="ECO:0000259" key="2">
    <source>
        <dbReference type="Pfam" id="PF02826"/>
    </source>
</evidence>
<feature type="non-terminal residue" evidence="3">
    <location>
        <position position="1"/>
    </location>
</feature>